<protein>
    <recommendedName>
        <fullName evidence="9">alpha-1,2-Mannosidase</fullName>
        <ecNumber evidence="9">3.2.1.-</ecNumber>
    </recommendedName>
</protein>
<dbReference type="GO" id="GO:0006508">
    <property type="term" value="P:proteolysis"/>
    <property type="evidence" value="ECO:0007669"/>
    <property type="project" value="InterPro"/>
</dbReference>
<dbReference type="Pfam" id="PF01532">
    <property type="entry name" value="Glyco_hydro_47"/>
    <property type="match status" value="2"/>
</dbReference>
<keyword evidence="11" id="KW-1133">Transmembrane helix</keyword>
<evidence type="ECO:0000259" key="12">
    <source>
        <dbReference type="Pfam" id="PF00326"/>
    </source>
</evidence>
<evidence type="ECO:0000256" key="10">
    <source>
        <dbReference type="SAM" id="MobiDB-lite"/>
    </source>
</evidence>
<dbReference type="EMBL" id="JARQWQ010000007">
    <property type="protein sequence ID" value="KAK2570835.1"/>
    <property type="molecule type" value="Genomic_DNA"/>
</dbReference>
<dbReference type="InterPro" id="IPR001375">
    <property type="entry name" value="Peptidase_S9_cat"/>
</dbReference>
<dbReference type="Pfam" id="PF00326">
    <property type="entry name" value="Peptidase_S9"/>
    <property type="match status" value="1"/>
</dbReference>
<keyword evidence="7" id="KW-0479">Metal-binding</keyword>
<keyword evidence="11" id="KW-0812">Transmembrane</keyword>
<feature type="disulfide bond" evidence="8">
    <location>
        <begin position="646"/>
        <end position="676"/>
    </location>
</feature>
<dbReference type="AlphaFoldDB" id="A0AAD9R138"/>
<evidence type="ECO:0000313" key="13">
    <source>
        <dbReference type="EMBL" id="KAK2570835.1"/>
    </source>
</evidence>
<dbReference type="InterPro" id="IPR029058">
    <property type="entry name" value="AB_hydrolase_fold"/>
</dbReference>
<feature type="region of interest" description="Disordered" evidence="10">
    <location>
        <begin position="335"/>
        <end position="356"/>
    </location>
</feature>
<dbReference type="PRINTS" id="PR00747">
    <property type="entry name" value="GLYHDRLASE47"/>
</dbReference>
<dbReference type="GO" id="GO:0008236">
    <property type="term" value="F:serine-type peptidase activity"/>
    <property type="evidence" value="ECO:0007669"/>
    <property type="project" value="InterPro"/>
</dbReference>
<comment type="similarity">
    <text evidence="3 9">Belongs to the glycosyl hydrolase 47 family.</text>
</comment>
<dbReference type="GO" id="GO:0005975">
    <property type="term" value="P:carbohydrate metabolic process"/>
    <property type="evidence" value="ECO:0007669"/>
    <property type="project" value="InterPro"/>
</dbReference>
<feature type="active site" description="Proton donor" evidence="6">
    <location>
        <position position="518"/>
    </location>
</feature>
<dbReference type="InterPro" id="IPR012341">
    <property type="entry name" value="6hp_glycosidase-like_sf"/>
</dbReference>
<keyword evidence="4 9" id="KW-0378">Hydrolase</keyword>
<dbReference type="EC" id="3.2.1.-" evidence="9"/>
<dbReference type="Gene3D" id="3.40.50.1820">
    <property type="entry name" value="alpha/beta hydrolase"/>
    <property type="match status" value="1"/>
</dbReference>
<evidence type="ECO:0000256" key="3">
    <source>
        <dbReference type="ARBA" id="ARBA00007658"/>
    </source>
</evidence>
<dbReference type="GO" id="GO:0005509">
    <property type="term" value="F:calcium ion binding"/>
    <property type="evidence" value="ECO:0007669"/>
    <property type="project" value="InterPro"/>
</dbReference>
<comment type="pathway">
    <text evidence="2">Protein modification; protein glycosylation.</text>
</comment>
<feature type="active site" description="Proton donor" evidence="6">
    <location>
        <position position="690"/>
    </location>
</feature>
<keyword evidence="14" id="KW-1185">Reference proteome</keyword>
<evidence type="ECO:0000256" key="2">
    <source>
        <dbReference type="ARBA" id="ARBA00004922"/>
    </source>
</evidence>
<accession>A0AAD9R138</accession>
<dbReference type="PANTHER" id="PTHR11742:SF6">
    <property type="entry name" value="MANNOSYL-OLIGOSACCHARIDE ALPHA-1,2-MANNOSIDASE IA-RELATED"/>
    <property type="match status" value="1"/>
</dbReference>
<dbReference type="GO" id="GO:0000139">
    <property type="term" value="C:Golgi membrane"/>
    <property type="evidence" value="ECO:0007669"/>
    <property type="project" value="TreeGrafter"/>
</dbReference>
<organism evidence="13 14">
    <name type="scientific">Acropora cervicornis</name>
    <name type="common">Staghorn coral</name>
    <dbReference type="NCBI Taxonomy" id="6130"/>
    <lineage>
        <taxon>Eukaryota</taxon>
        <taxon>Metazoa</taxon>
        <taxon>Cnidaria</taxon>
        <taxon>Anthozoa</taxon>
        <taxon>Hexacorallia</taxon>
        <taxon>Scleractinia</taxon>
        <taxon>Astrocoeniina</taxon>
        <taxon>Acroporidae</taxon>
        <taxon>Acropora</taxon>
    </lineage>
</organism>
<dbReference type="SUPFAM" id="SSF48225">
    <property type="entry name" value="Seven-hairpin glycosidases"/>
    <property type="match status" value="1"/>
</dbReference>
<dbReference type="InterPro" id="IPR036026">
    <property type="entry name" value="Seven-hairpin_glycosidases"/>
</dbReference>
<feature type="active site" evidence="6">
    <location>
        <position position="715"/>
    </location>
</feature>
<feature type="active site" evidence="6">
    <location>
        <position position="615"/>
    </location>
</feature>
<proteinExistence type="inferred from homology"/>
<comment type="caution">
    <text evidence="13">The sequence shown here is derived from an EMBL/GenBank/DDBJ whole genome shotgun (WGS) entry which is preliminary data.</text>
</comment>
<evidence type="ECO:0000256" key="7">
    <source>
        <dbReference type="PIRSR" id="PIRSR601382-2"/>
    </source>
</evidence>
<gene>
    <name evidence="13" type="ORF">P5673_004537</name>
</gene>
<dbReference type="PANTHER" id="PTHR11742">
    <property type="entry name" value="MANNOSYL-OLIGOSACCHARIDE ALPHA-1,2-MANNOSIDASE-RELATED"/>
    <property type="match status" value="1"/>
</dbReference>
<dbReference type="GO" id="GO:0004571">
    <property type="term" value="F:mannosyl-oligosaccharide 1,2-alpha-mannosidase activity"/>
    <property type="evidence" value="ECO:0007669"/>
    <property type="project" value="InterPro"/>
</dbReference>
<evidence type="ECO:0000256" key="9">
    <source>
        <dbReference type="RuleBase" id="RU361193"/>
    </source>
</evidence>
<keyword evidence="5 8" id="KW-1015">Disulfide bond</keyword>
<comment type="cofactor">
    <cofactor evidence="1 7">
        <name>Ca(2+)</name>
        <dbReference type="ChEBI" id="CHEBI:29108"/>
    </cofactor>
</comment>
<reference evidence="13" key="1">
    <citation type="journal article" date="2023" name="G3 (Bethesda)">
        <title>Whole genome assembly and annotation of the endangered Caribbean coral Acropora cervicornis.</title>
        <authorList>
            <person name="Selwyn J.D."/>
            <person name="Vollmer S.V."/>
        </authorList>
    </citation>
    <scope>NUCLEOTIDE SEQUENCE</scope>
    <source>
        <strain evidence="13">K2</strain>
    </source>
</reference>
<keyword evidence="9" id="KW-0326">Glycosidase</keyword>
<sequence>MRPVRNLVFPRTTVKGVKRMSSFAESKVQYISSTSGEPIAFQHTFGKLPGVIFLPGLMSTMSGTKATALEKYCEEIGHSYIRFDYRGHGMSGPRILVGSSLGGWVMLLVAMERPDQIKGLIGVATAVEYLTRQYDQLPDSSKRQVESTGKWVIPSEYSPNEPYILDFHVIQEARKHILPEGEMYPIHCPVRLLHGKEDRDVPYQVSMDLVGQIASEDVHLTLFHNGDHRLSDKNKIEFLTETLGNLIDQSLNMAVLPTHHKFHIIPVNRSGLRLREKYVLVLIFTAFLLLCFGTFFFVPDLRDRTYLEDAYKRFVGVGGDIFPIKAPKTPVVKVAEEPNSKSGRNGGIDPSEPKEILDRTPEKTTMKVSLSHKELIEKIRKEKETFIQERKSQAEEEKRAKIDKLVNSSTVDETGAKGISGGEPLDKIAKERRDFIKKMMEHAWTGYVNHAWGSNELRPISKRGHTASIFGASSSGATVVDALDTLYIMGMKDEFERARKWVAVSLSFNHASDVSVFETTIRFLGGLLSAYAFSGDEVFKVKAKELGDKLLPAFNTPTGIPWAMITGQPIYAQKVNKVREFLNQIEKPNGLYPNFLNPRSGVWGSHHVSLGALGDSFYEYLIKSWVMTGETDSVARRMYDKAVEACFTPGMFLLGAKGSKNEKHFINLAAELANTCHESYRKTATGIGPEAFRFEGPHEAVALRGGERYYILRPEVVEGYFYMWRFTHEPKYREWAWEAAQNIDKYCRVGVGFSGIKDVGTTSVTHDDVQQSFFLAETLKYLYLTFSEDTLLPLNHWVFNTEAHPLPVISKMEAVHRR</sequence>
<dbReference type="InterPro" id="IPR001382">
    <property type="entry name" value="Glyco_hydro_47"/>
</dbReference>
<dbReference type="Proteomes" id="UP001249851">
    <property type="component" value="Unassembled WGS sequence"/>
</dbReference>
<keyword evidence="11" id="KW-0472">Membrane</keyword>
<feature type="domain" description="Peptidase S9 prolyl oligopeptidase catalytic" evidence="12">
    <location>
        <begin position="96"/>
        <end position="237"/>
    </location>
</feature>
<evidence type="ECO:0000256" key="5">
    <source>
        <dbReference type="ARBA" id="ARBA00023157"/>
    </source>
</evidence>
<keyword evidence="7" id="KW-0106">Calcium</keyword>
<evidence type="ECO:0000256" key="6">
    <source>
        <dbReference type="PIRSR" id="PIRSR601382-1"/>
    </source>
</evidence>
<evidence type="ECO:0000256" key="4">
    <source>
        <dbReference type="ARBA" id="ARBA00022801"/>
    </source>
</evidence>
<evidence type="ECO:0000256" key="1">
    <source>
        <dbReference type="ARBA" id="ARBA00001913"/>
    </source>
</evidence>
<evidence type="ECO:0000256" key="8">
    <source>
        <dbReference type="PIRSR" id="PIRSR601382-3"/>
    </source>
</evidence>
<dbReference type="Gene3D" id="1.50.10.10">
    <property type="match status" value="3"/>
</dbReference>
<evidence type="ECO:0000313" key="14">
    <source>
        <dbReference type="Proteomes" id="UP001249851"/>
    </source>
</evidence>
<feature type="transmembrane region" description="Helical" evidence="11">
    <location>
        <begin position="278"/>
        <end position="298"/>
    </location>
</feature>
<evidence type="ECO:0000256" key="11">
    <source>
        <dbReference type="SAM" id="Phobius"/>
    </source>
</evidence>
<feature type="binding site" evidence="7">
    <location>
        <position position="801"/>
    </location>
    <ligand>
        <name>Ca(2+)</name>
        <dbReference type="ChEBI" id="CHEBI:29108"/>
    </ligand>
</feature>
<reference evidence="13" key="2">
    <citation type="journal article" date="2023" name="Science">
        <title>Genomic signatures of disease resistance in endangered staghorn corals.</title>
        <authorList>
            <person name="Vollmer S.V."/>
            <person name="Selwyn J.D."/>
            <person name="Despard B.A."/>
            <person name="Roesel C.L."/>
        </authorList>
    </citation>
    <scope>NUCLEOTIDE SEQUENCE</scope>
    <source>
        <strain evidence="13">K2</strain>
    </source>
</reference>
<dbReference type="GO" id="GO:0005783">
    <property type="term" value="C:endoplasmic reticulum"/>
    <property type="evidence" value="ECO:0007669"/>
    <property type="project" value="TreeGrafter"/>
</dbReference>
<dbReference type="InterPro" id="IPR050749">
    <property type="entry name" value="Glycosyl_Hydrolase_47"/>
</dbReference>
<name>A0AAD9R138_ACRCE</name>
<dbReference type="SUPFAM" id="SSF53474">
    <property type="entry name" value="alpha/beta-Hydrolases"/>
    <property type="match status" value="1"/>
</dbReference>